<dbReference type="Proteomes" id="UP000799423">
    <property type="component" value="Unassembled WGS sequence"/>
</dbReference>
<evidence type="ECO:0000256" key="2">
    <source>
        <dbReference type="SAM" id="MobiDB-lite"/>
    </source>
</evidence>
<keyword evidence="5" id="KW-1185">Reference proteome</keyword>
<evidence type="ECO:0000256" key="1">
    <source>
        <dbReference type="ARBA" id="ARBA00023002"/>
    </source>
</evidence>
<keyword evidence="1" id="KW-0560">Oxidoreductase</keyword>
<feature type="domain" description="TauD/TfdA-like" evidence="3">
    <location>
        <begin position="117"/>
        <end position="381"/>
    </location>
</feature>
<feature type="region of interest" description="Disordered" evidence="2">
    <location>
        <begin position="1"/>
        <end position="28"/>
    </location>
</feature>
<dbReference type="GO" id="GO:0016491">
    <property type="term" value="F:oxidoreductase activity"/>
    <property type="evidence" value="ECO:0007669"/>
    <property type="project" value="UniProtKB-KW"/>
</dbReference>
<dbReference type="InterPro" id="IPR042098">
    <property type="entry name" value="TauD-like_sf"/>
</dbReference>
<accession>A0A6A7B3E2</accession>
<dbReference type="InterPro" id="IPR003819">
    <property type="entry name" value="TauD/TfdA-like"/>
</dbReference>
<dbReference type="PANTHER" id="PTHR10696:SF54">
    <property type="entry name" value="FAMILY OXIDOREDUCTASE, PUTATIVE (AFU_ORTHOLOGUE AFUA_4G13850)-RELATED"/>
    <property type="match status" value="1"/>
</dbReference>
<evidence type="ECO:0000259" key="3">
    <source>
        <dbReference type="Pfam" id="PF02668"/>
    </source>
</evidence>
<dbReference type="InterPro" id="IPR050411">
    <property type="entry name" value="AlphaKG_dependent_hydroxylases"/>
</dbReference>
<sequence length="430" mass="47651">MSLYSLSPRSSNESLQSSSSTSSAPDKLAPAIKGPMVWQGAELDPAQYVIHLSDREIQDIRAAVIKVKSKSFPVGALAHQLSHQQKEPVKQIKLKMHHTKSKLITYSQVAGLDRSEISQETFDLGNPDLMRRLSSISKELHEGRGVAVVRGLDTARFNDEEAVVAFAGVCAHICPQRATDSYANQTLSHVRDATKDAVPVWARDIGLAGSKITAAMDFHSDRFSGDVIALHVRNDGGGDAGGEQLVVSFPRIYNELLESDPEVLETMAEPQWPFELKQKDKAPYLELGSTLFFSKGKPMCQLVKAPLVGTPLIHRDPSMPVLTAKQKHALEAVEGLAKRFCTTLDRQQGDIQFLHNLSIMHARGAYRGTDGKPSTRHLLRMFLRDPENAWDKPASYRHNFDDPFMPGRPQNLPVIDNDPWRIISGRESHG</sequence>
<name>A0A6A7B3E2_9PLEO</name>
<gene>
    <name evidence="4" type="ORF">T440DRAFT_149259</name>
</gene>
<dbReference type="OrthoDB" id="272271at2759"/>
<dbReference type="Gene3D" id="3.60.130.10">
    <property type="entry name" value="Clavaminate synthase-like"/>
    <property type="match status" value="1"/>
</dbReference>
<dbReference type="SUPFAM" id="SSF51197">
    <property type="entry name" value="Clavaminate synthase-like"/>
    <property type="match status" value="1"/>
</dbReference>
<evidence type="ECO:0000313" key="5">
    <source>
        <dbReference type="Proteomes" id="UP000799423"/>
    </source>
</evidence>
<feature type="compositionally biased region" description="Low complexity" evidence="2">
    <location>
        <begin position="1"/>
        <end position="23"/>
    </location>
</feature>
<reference evidence="4" key="1">
    <citation type="submission" date="2020-01" db="EMBL/GenBank/DDBJ databases">
        <authorList>
            <consortium name="DOE Joint Genome Institute"/>
            <person name="Haridas S."/>
            <person name="Albert R."/>
            <person name="Binder M."/>
            <person name="Bloem J."/>
            <person name="Labutti K."/>
            <person name="Salamov A."/>
            <person name="Andreopoulos B."/>
            <person name="Baker S.E."/>
            <person name="Barry K."/>
            <person name="Bills G."/>
            <person name="Bluhm B.H."/>
            <person name="Cannon C."/>
            <person name="Castanera R."/>
            <person name="Culley D.E."/>
            <person name="Daum C."/>
            <person name="Ezra D."/>
            <person name="Gonzalez J.B."/>
            <person name="Henrissat B."/>
            <person name="Kuo A."/>
            <person name="Liang C."/>
            <person name="Lipzen A."/>
            <person name="Lutzoni F."/>
            <person name="Magnuson J."/>
            <person name="Mondo S."/>
            <person name="Nolan M."/>
            <person name="Ohm R."/>
            <person name="Pangilinan J."/>
            <person name="Park H.-J."/>
            <person name="Ramirez L."/>
            <person name="Alfaro M."/>
            <person name="Sun H."/>
            <person name="Tritt A."/>
            <person name="Yoshinaga Y."/>
            <person name="Zwiers L.-H."/>
            <person name="Turgeon B.G."/>
            <person name="Goodwin S.B."/>
            <person name="Spatafora J.W."/>
            <person name="Crous P.W."/>
            <person name="Grigoriev I.V."/>
        </authorList>
    </citation>
    <scope>NUCLEOTIDE SEQUENCE</scope>
    <source>
        <strain evidence="4">IPT5</strain>
    </source>
</reference>
<dbReference type="Pfam" id="PF02668">
    <property type="entry name" value="TauD"/>
    <property type="match status" value="1"/>
</dbReference>
<evidence type="ECO:0000313" key="4">
    <source>
        <dbReference type="EMBL" id="KAF2848868.1"/>
    </source>
</evidence>
<dbReference type="PANTHER" id="PTHR10696">
    <property type="entry name" value="GAMMA-BUTYROBETAINE HYDROXYLASE-RELATED"/>
    <property type="match status" value="1"/>
</dbReference>
<dbReference type="AlphaFoldDB" id="A0A6A7B3E2"/>
<dbReference type="EMBL" id="MU006315">
    <property type="protein sequence ID" value="KAF2848868.1"/>
    <property type="molecule type" value="Genomic_DNA"/>
</dbReference>
<protein>
    <submittedName>
        <fullName evidence="4">Clavaminate synthase-like protein</fullName>
    </submittedName>
</protein>
<organism evidence="4 5">
    <name type="scientific">Plenodomus tracheiphilus IPT5</name>
    <dbReference type="NCBI Taxonomy" id="1408161"/>
    <lineage>
        <taxon>Eukaryota</taxon>
        <taxon>Fungi</taxon>
        <taxon>Dikarya</taxon>
        <taxon>Ascomycota</taxon>
        <taxon>Pezizomycotina</taxon>
        <taxon>Dothideomycetes</taxon>
        <taxon>Pleosporomycetidae</taxon>
        <taxon>Pleosporales</taxon>
        <taxon>Pleosporineae</taxon>
        <taxon>Leptosphaeriaceae</taxon>
        <taxon>Plenodomus</taxon>
    </lineage>
</organism>
<proteinExistence type="predicted"/>